<gene>
    <name evidence="9" type="ORF">ACFORJ_12285</name>
</gene>
<evidence type="ECO:0000259" key="8">
    <source>
        <dbReference type="PROSITE" id="PS50850"/>
    </source>
</evidence>
<keyword evidence="2" id="KW-0813">Transport</keyword>
<feature type="transmembrane region" description="Helical" evidence="7">
    <location>
        <begin position="109"/>
        <end position="130"/>
    </location>
</feature>
<feature type="transmembrane region" description="Helical" evidence="7">
    <location>
        <begin position="180"/>
        <end position="202"/>
    </location>
</feature>
<keyword evidence="4 7" id="KW-0812">Transmembrane</keyword>
<feature type="transmembrane region" description="Helical" evidence="7">
    <location>
        <begin position="268"/>
        <end position="290"/>
    </location>
</feature>
<dbReference type="RefSeq" id="WP_290288066.1">
    <property type="nucleotide sequence ID" value="NZ_CP047211.1"/>
</dbReference>
<accession>A0ABV7ZU56</accession>
<proteinExistence type="predicted"/>
<protein>
    <submittedName>
        <fullName evidence="9">MFS transporter</fullName>
    </submittedName>
</protein>
<evidence type="ECO:0000256" key="2">
    <source>
        <dbReference type="ARBA" id="ARBA00022448"/>
    </source>
</evidence>
<reference evidence="10" key="1">
    <citation type="journal article" date="2019" name="Int. J. Syst. Evol. Microbiol.">
        <title>The Global Catalogue of Microorganisms (GCM) 10K type strain sequencing project: providing services to taxonomists for standard genome sequencing and annotation.</title>
        <authorList>
            <consortium name="The Broad Institute Genomics Platform"/>
            <consortium name="The Broad Institute Genome Sequencing Center for Infectious Disease"/>
            <person name="Wu L."/>
            <person name="Ma J."/>
        </authorList>
    </citation>
    <scope>NUCLEOTIDE SEQUENCE [LARGE SCALE GENOMIC DNA]</scope>
    <source>
        <strain evidence="10">CCUG 53252</strain>
    </source>
</reference>
<comment type="caution">
    <text evidence="9">The sequence shown here is derived from an EMBL/GenBank/DDBJ whole genome shotgun (WGS) entry which is preliminary data.</text>
</comment>
<dbReference type="Proteomes" id="UP001595751">
    <property type="component" value="Unassembled WGS sequence"/>
</dbReference>
<dbReference type="Gene3D" id="1.20.1250.20">
    <property type="entry name" value="MFS general substrate transporter like domains"/>
    <property type="match status" value="1"/>
</dbReference>
<feature type="domain" description="Major facilitator superfamily (MFS) profile" evidence="8">
    <location>
        <begin position="34"/>
        <end position="457"/>
    </location>
</feature>
<dbReference type="CDD" id="cd17369">
    <property type="entry name" value="MFS_ShiA_like"/>
    <property type="match status" value="1"/>
</dbReference>
<dbReference type="PANTHER" id="PTHR43045:SF2">
    <property type="entry name" value="INNER MEMBRANE METABOLITE TRANSPORT PROTEIN YHJE"/>
    <property type="match status" value="1"/>
</dbReference>
<evidence type="ECO:0000256" key="7">
    <source>
        <dbReference type="SAM" id="Phobius"/>
    </source>
</evidence>
<evidence type="ECO:0000256" key="1">
    <source>
        <dbReference type="ARBA" id="ARBA00004651"/>
    </source>
</evidence>
<dbReference type="Pfam" id="PF07690">
    <property type="entry name" value="MFS_1"/>
    <property type="match status" value="1"/>
</dbReference>
<sequence>MNAGDYTANAPTKTAAPEAHTVAGVTDPKQKRRIIFSSLVGTTIEFYDFYIYATAAVAVFPLLFFPESEDPTIGLLKSFATFGLAFVARPVGSLLFGHFGDVIGRKATLVASLLTMGIATFLIGLLPTYAQAGVIAPALLAVMRFCQGLGLGGEWSGAALLATETAEEGKRGWAAMWPQLGAPLGFLFANGLFLVIVTVLGHTNGDTTGPFMEWGWRLPFLLSAVMVILGLWMRLKLEETPVFQHAVARGQKVQSPAKEAFRTSWRPMVLGTAIMISCYTLFYLVTTWVLSYGIGAPERGLGLGIPYVDFLKLQLISIFAFIIAVPLSGKLGDAMGRRRLLTIVSVGLIVFGLTFAVFLNPETASLASVLVFLTIGMFLMGLVFGPMSAVLPELFPTNVRYTGSGISYNVASILGAAVAPFIATALVASYGVSSVGVYLTLAAILSLVAILIMRETRYVDLAEL</sequence>
<comment type="subcellular location">
    <subcellularLocation>
        <location evidence="1">Cell membrane</location>
        <topology evidence="1">Multi-pass membrane protein</topology>
    </subcellularLocation>
</comment>
<dbReference type="SUPFAM" id="SSF103473">
    <property type="entry name" value="MFS general substrate transporter"/>
    <property type="match status" value="1"/>
</dbReference>
<keyword evidence="6 7" id="KW-0472">Membrane</keyword>
<feature type="transmembrane region" description="Helical" evidence="7">
    <location>
        <begin position="78"/>
        <end position="97"/>
    </location>
</feature>
<evidence type="ECO:0000313" key="10">
    <source>
        <dbReference type="Proteomes" id="UP001595751"/>
    </source>
</evidence>
<keyword evidence="10" id="KW-1185">Reference proteome</keyword>
<feature type="transmembrane region" description="Helical" evidence="7">
    <location>
        <begin position="435"/>
        <end position="453"/>
    </location>
</feature>
<dbReference type="InterPro" id="IPR011701">
    <property type="entry name" value="MFS"/>
</dbReference>
<evidence type="ECO:0000313" key="9">
    <source>
        <dbReference type="EMBL" id="MFC3850937.1"/>
    </source>
</evidence>
<evidence type="ECO:0000256" key="6">
    <source>
        <dbReference type="ARBA" id="ARBA00023136"/>
    </source>
</evidence>
<dbReference type="EMBL" id="JBHRZN010000004">
    <property type="protein sequence ID" value="MFC3850937.1"/>
    <property type="molecule type" value="Genomic_DNA"/>
</dbReference>
<feature type="transmembrane region" description="Helical" evidence="7">
    <location>
        <begin position="310"/>
        <end position="328"/>
    </location>
</feature>
<evidence type="ECO:0000256" key="5">
    <source>
        <dbReference type="ARBA" id="ARBA00022989"/>
    </source>
</evidence>
<name>A0ABV7ZU56_9CORY</name>
<feature type="transmembrane region" description="Helical" evidence="7">
    <location>
        <begin position="214"/>
        <end position="233"/>
    </location>
</feature>
<dbReference type="PANTHER" id="PTHR43045">
    <property type="entry name" value="SHIKIMATE TRANSPORTER"/>
    <property type="match status" value="1"/>
</dbReference>
<keyword evidence="5 7" id="KW-1133">Transmembrane helix</keyword>
<feature type="transmembrane region" description="Helical" evidence="7">
    <location>
        <begin position="340"/>
        <end position="359"/>
    </location>
</feature>
<feature type="transmembrane region" description="Helical" evidence="7">
    <location>
        <begin position="365"/>
        <end position="385"/>
    </location>
</feature>
<dbReference type="InterPro" id="IPR020846">
    <property type="entry name" value="MFS_dom"/>
</dbReference>
<evidence type="ECO:0000256" key="3">
    <source>
        <dbReference type="ARBA" id="ARBA00022475"/>
    </source>
</evidence>
<keyword evidence="3" id="KW-1003">Cell membrane</keyword>
<organism evidence="9 10">
    <name type="scientific">Corynebacterium hansenii</name>
    <dbReference type="NCBI Taxonomy" id="394964"/>
    <lineage>
        <taxon>Bacteria</taxon>
        <taxon>Bacillati</taxon>
        <taxon>Actinomycetota</taxon>
        <taxon>Actinomycetes</taxon>
        <taxon>Mycobacteriales</taxon>
        <taxon>Corynebacteriaceae</taxon>
        <taxon>Corynebacterium</taxon>
    </lineage>
</organism>
<feature type="transmembrane region" description="Helical" evidence="7">
    <location>
        <begin position="406"/>
        <end position="429"/>
    </location>
</feature>
<evidence type="ECO:0000256" key="4">
    <source>
        <dbReference type="ARBA" id="ARBA00022692"/>
    </source>
</evidence>
<dbReference type="InterPro" id="IPR036259">
    <property type="entry name" value="MFS_trans_sf"/>
</dbReference>
<dbReference type="PROSITE" id="PS50850">
    <property type="entry name" value="MFS"/>
    <property type="match status" value="1"/>
</dbReference>